<protein>
    <submittedName>
        <fullName evidence="1">Uncharacterized protein</fullName>
    </submittedName>
</protein>
<accession>A0A2Z7CBS0</accession>
<proteinExistence type="predicted"/>
<keyword evidence="2" id="KW-1185">Reference proteome</keyword>
<dbReference type="Proteomes" id="UP000250235">
    <property type="component" value="Unassembled WGS sequence"/>
</dbReference>
<evidence type="ECO:0000313" key="2">
    <source>
        <dbReference type="Proteomes" id="UP000250235"/>
    </source>
</evidence>
<sequence>MPPKPSRPEASSIFRGVRRSNAFRVDKARAWVICNERRLVQRPRGSEEGPKNPRSDRFCDFLRDYSHATSKCRHLDQELEHIIRDQDVAIGSAQPIRSAQRSEQFSSTRSARLYLISIERSVLHSLYRIITTVSDQYNQISTVLPDQLLDQLSATILAHLDPISVARLRSTQPTSDMISRSD</sequence>
<organism evidence="1 2">
    <name type="scientific">Dorcoceras hygrometricum</name>
    <dbReference type="NCBI Taxonomy" id="472368"/>
    <lineage>
        <taxon>Eukaryota</taxon>
        <taxon>Viridiplantae</taxon>
        <taxon>Streptophyta</taxon>
        <taxon>Embryophyta</taxon>
        <taxon>Tracheophyta</taxon>
        <taxon>Spermatophyta</taxon>
        <taxon>Magnoliopsida</taxon>
        <taxon>eudicotyledons</taxon>
        <taxon>Gunneridae</taxon>
        <taxon>Pentapetalae</taxon>
        <taxon>asterids</taxon>
        <taxon>lamiids</taxon>
        <taxon>Lamiales</taxon>
        <taxon>Gesneriaceae</taxon>
        <taxon>Didymocarpoideae</taxon>
        <taxon>Trichosporeae</taxon>
        <taxon>Loxocarpinae</taxon>
        <taxon>Dorcoceras</taxon>
    </lineage>
</organism>
<dbReference type="AlphaFoldDB" id="A0A2Z7CBS0"/>
<gene>
    <name evidence="1" type="ORF">F511_26412</name>
</gene>
<evidence type="ECO:0000313" key="1">
    <source>
        <dbReference type="EMBL" id="KZV44133.1"/>
    </source>
</evidence>
<name>A0A2Z7CBS0_9LAMI</name>
<dbReference type="EMBL" id="KQ997529">
    <property type="protein sequence ID" value="KZV44133.1"/>
    <property type="molecule type" value="Genomic_DNA"/>
</dbReference>
<reference evidence="1 2" key="1">
    <citation type="journal article" date="2015" name="Proc. Natl. Acad. Sci. U.S.A.">
        <title>The resurrection genome of Boea hygrometrica: A blueprint for survival of dehydration.</title>
        <authorList>
            <person name="Xiao L."/>
            <person name="Yang G."/>
            <person name="Zhang L."/>
            <person name="Yang X."/>
            <person name="Zhao S."/>
            <person name="Ji Z."/>
            <person name="Zhou Q."/>
            <person name="Hu M."/>
            <person name="Wang Y."/>
            <person name="Chen M."/>
            <person name="Xu Y."/>
            <person name="Jin H."/>
            <person name="Xiao X."/>
            <person name="Hu G."/>
            <person name="Bao F."/>
            <person name="Hu Y."/>
            <person name="Wan P."/>
            <person name="Li L."/>
            <person name="Deng X."/>
            <person name="Kuang T."/>
            <person name="Xiang C."/>
            <person name="Zhu J.K."/>
            <person name="Oliver M.J."/>
            <person name="He Y."/>
        </authorList>
    </citation>
    <scope>NUCLEOTIDE SEQUENCE [LARGE SCALE GENOMIC DNA]</scope>
    <source>
        <strain evidence="2">cv. XS01</strain>
    </source>
</reference>